<protein>
    <submittedName>
        <fullName evidence="1">Uncharacterized protein</fullName>
    </submittedName>
</protein>
<sequence length="172" mass="19354">VGADKNLLVMDHAHTFINIGGQIGDFQLEHRYMALVHFLSTNQLKVVHTMQLLLPLLHHIFMPWPIIILHRHSFQSIETYDKARNAVALALSPAVRALVDPDGAMSDIWNLDSTLGPQTRHSHGFCIEIDEPWPEHICGAVTSFTSFSKIQLIFSGGDLKMKLPGERWSVLI</sequence>
<dbReference type="Gramene" id="Jr08_22480_p1">
    <property type="protein sequence ID" value="cds.Jr08_22480_p1"/>
    <property type="gene ID" value="Jr08_22480"/>
</dbReference>
<reference evidence="1" key="2">
    <citation type="submission" date="2020-03" db="EMBL/GenBank/DDBJ databases">
        <title>Walnut 2.0.</title>
        <authorList>
            <person name="Marrano A."/>
            <person name="Britton M."/>
            <person name="Zimin A.V."/>
            <person name="Zaini P.A."/>
            <person name="Workman R."/>
            <person name="Puiu D."/>
            <person name="Bianco L."/>
            <person name="Allen B.J."/>
            <person name="Troggio M."/>
            <person name="Leslie C.A."/>
            <person name="Timp W."/>
            <person name="Dendekar A."/>
            <person name="Salzberg S.L."/>
            <person name="Neale D.B."/>
        </authorList>
    </citation>
    <scope>NUCLEOTIDE SEQUENCE</scope>
    <source>
        <tissue evidence="1">Leaves</tissue>
    </source>
</reference>
<reference evidence="1" key="1">
    <citation type="submission" date="2015-10" db="EMBL/GenBank/DDBJ databases">
        <authorList>
            <person name="Martinez-Garcia P.J."/>
            <person name="Crepeau M.W."/>
            <person name="Puiu D."/>
            <person name="Gonzalez-Ibeas D."/>
            <person name="Whalen J."/>
            <person name="Stevens K."/>
            <person name="Paul R."/>
            <person name="Butterfield T."/>
            <person name="Britton M."/>
            <person name="Reagan R."/>
            <person name="Chakraborty S."/>
            <person name="Walawage S.L."/>
            <person name="Vasquez-Gross H.A."/>
            <person name="Cardeno C."/>
            <person name="Famula R."/>
            <person name="Pratt K."/>
            <person name="Kuruganti S."/>
            <person name="Aradhya M.K."/>
            <person name="Leslie C.A."/>
            <person name="Dandekar A.M."/>
            <person name="Salzberg S.L."/>
            <person name="Wegrzyn J.L."/>
            <person name="Langley C.H."/>
            <person name="Neale D.B."/>
        </authorList>
    </citation>
    <scope>NUCLEOTIDE SEQUENCE</scope>
    <source>
        <tissue evidence="1">Leaves</tissue>
    </source>
</reference>
<feature type="non-terminal residue" evidence="1">
    <location>
        <position position="172"/>
    </location>
</feature>
<proteinExistence type="predicted"/>
<name>A0A833XBR8_JUGRE</name>
<evidence type="ECO:0000313" key="1">
    <source>
        <dbReference type="EMBL" id="KAF5463528.1"/>
    </source>
</evidence>
<dbReference type="EMBL" id="LIHL02000008">
    <property type="protein sequence ID" value="KAF5463528.1"/>
    <property type="molecule type" value="Genomic_DNA"/>
</dbReference>
<dbReference type="Proteomes" id="UP000619265">
    <property type="component" value="Unassembled WGS sequence"/>
</dbReference>
<accession>A0A833XBR8</accession>
<organism evidence="1 2">
    <name type="scientific">Juglans regia</name>
    <name type="common">English walnut</name>
    <dbReference type="NCBI Taxonomy" id="51240"/>
    <lineage>
        <taxon>Eukaryota</taxon>
        <taxon>Viridiplantae</taxon>
        <taxon>Streptophyta</taxon>
        <taxon>Embryophyta</taxon>
        <taxon>Tracheophyta</taxon>
        <taxon>Spermatophyta</taxon>
        <taxon>Magnoliopsida</taxon>
        <taxon>eudicotyledons</taxon>
        <taxon>Gunneridae</taxon>
        <taxon>Pentapetalae</taxon>
        <taxon>rosids</taxon>
        <taxon>fabids</taxon>
        <taxon>Fagales</taxon>
        <taxon>Juglandaceae</taxon>
        <taxon>Juglans</taxon>
    </lineage>
</organism>
<comment type="caution">
    <text evidence="1">The sequence shown here is derived from an EMBL/GenBank/DDBJ whole genome shotgun (WGS) entry which is preliminary data.</text>
</comment>
<gene>
    <name evidence="1" type="ORF">F2P56_019433</name>
</gene>
<dbReference type="AlphaFoldDB" id="A0A833XBR8"/>
<evidence type="ECO:0000313" key="2">
    <source>
        <dbReference type="Proteomes" id="UP000619265"/>
    </source>
</evidence>